<feature type="region of interest" description="Disordered" evidence="1">
    <location>
        <begin position="214"/>
        <end position="260"/>
    </location>
</feature>
<keyword evidence="2" id="KW-1133">Transmembrane helix</keyword>
<feature type="transmembrane region" description="Helical" evidence="2">
    <location>
        <begin position="6"/>
        <end position="25"/>
    </location>
</feature>
<dbReference type="NCBIfam" id="TIGR02896">
    <property type="entry name" value="spore_III_AF"/>
    <property type="match status" value="1"/>
</dbReference>
<keyword evidence="2" id="KW-0472">Membrane</keyword>
<protein>
    <submittedName>
        <fullName evidence="3">Stage III sporulation protein AF</fullName>
    </submittedName>
</protein>
<name>A0ABT2UMV1_9BACL</name>
<dbReference type="Proteomes" id="UP001652445">
    <property type="component" value="Unassembled WGS sequence"/>
</dbReference>
<feature type="transmembrane region" description="Helical" evidence="2">
    <location>
        <begin position="37"/>
        <end position="54"/>
    </location>
</feature>
<dbReference type="InterPro" id="IPR014245">
    <property type="entry name" value="Spore_III_AF"/>
</dbReference>
<comment type="caution">
    <text evidence="3">The sequence shown here is derived from an EMBL/GenBank/DDBJ whole genome shotgun (WGS) entry which is preliminary data.</text>
</comment>
<reference evidence="3 4" key="1">
    <citation type="submission" date="2022-09" db="EMBL/GenBank/DDBJ databases">
        <authorList>
            <person name="Han X.L."/>
            <person name="Wang Q."/>
            <person name="Lu T."/>
        </authorList>
    </citation>
    <scope>NUCLEOTIDE SEQUENCE [LARGE SCALE GENOMIC DNA]</scope>
    <source>
        <strain evidence="3 4">WQ 127069</strain>
    </source>
</reference>
<accession>A0ABT2UMV1</accession>
<evidence type="ECO:0000313" key="4">
    <source>
        <dbReference type="Proteomes" id="UP001652445"/>
    </source>
</evidence>
<dbReference type="Pfam" id="PF09581">
    <property type="entry name" value="Spore_III_AF"/>
    <property type="match status" value="2"/>
</dbReference>
<gene>
    <name evidence="3" type="primary">spoIIIAF</name>
    <name evidence="3" type="ORF">OB236_27970</name>
</gene>
<keyword evidence="2" id="KW-0812">Transmembrane</keyword>
<feature type="compositionally biased region" description="Polar residues" evidence="1">
    <location>
        <begin position="232"/>
        <end position="246"/>
    </location>
</feature>
<dbReference type="RefSeq" id="WP_262686825.1">
    <property type="nucleotide sequence ID" value="NZ_JAOQIO010000095.1"/>
</dbReference>
<evidence type="ECO:0000256" key="2">
    <source>
        <dbReference type="SAM" id="Phobius"/>
    </source>
</evidence>
<feature type="compositionally biased region" description="Polar residues" evidence="1">
    <location>
        <begin position="214"/>
        <end position="223"/>
    </location>
</feature>
<keyword evidence="4" id="KW-1185">Reference proteome</keyword>
<dbReference type="EMBL" id="JAOQIO010000095">
    <property type="protein sequence ID" value="MCU6795963.1"/>
    <property type="molecule type" value="Genomic_DNA"/>
</dbReference>
<sequence length="286" mass="31417">MGWLSDWLKSIIMVILLATFVDILLPNQTMQRYVKTVISLFILLTLLQPLFSLFQKSASVDLMLSHAQSLFQDNSASGAALPVFQASSPASQAGGPGQTLQQLQTQGSAGSMQTLGSIQQQAETLKMQQEERSQKLMQQQIITLMKQNIEQTPDFKVGDLKLETGKDANGQMQIRSIRVQVTYRPASVPSKMQTQTVNTFQVEPVKPVDISIEASSGQIDSTSLGGGDNRQTDSNAVKANGSTGNKQKPKPSTGFEQQQSQIRMLLSKTWQVQEDRIDVEVTGEKL</sequence>
<evidence type="ECO:0000313" key="3">
    <source>
        <dbReference type="EMBL" id="MCU6795963.1"/>
    </source>
</evidence>
<evidence type="ECO:0000256" key="1">
    <source>
        <dbReference type="SAM" id="MobiDB-lite"/>
    </source>
</evidence>
<organism evidence="3 4">
    <name type="scientific">Paenibacillus baimaensis</name>
    <dbReference type="NCBI Taxonomy" id="2982185"/>
    <lineage>
        <taxon>Bacteria</taxon>
        <taxon>Bacillati</taxon>
        <taxon>Bacillota</taxon>
        <taxon>Bacilli</taxon>
        <taxon>Bacillales</taxon>
        <taxon>Paenibacillaceae</taxon>
        <taxon>Paenibacillus</taxon>
    </lineage>
</organism>
<proteinExistence type="predicted"/>